<gene>
    <name evidence="2" type="ORF">NEJAP_0058</name>
</gene>
<sequence length="230" mass="25523">MENSQFFKQVWRINGVIIMVAGLLAIGVLMFAAYQIFKETIRERGVSGIVNIEASGEVKEKWQLGYLSSIQGTSFVMIPLSSDQQYSQSYYDKSALSIRNYLFINKQENQQHWLLSSNDHLIMKADVLSDSASSGQRSAALAILFTVIASDTNGDDRLTAKDVKNVALSQPSGQAYREVLQGIDRVVGYSLTGKESLLLVYQRGDVGYTMTINLTDFSTSNEAVLPKIQN</sequence>
<evidence type="ECO:0000313" key="2">
    <source>
        <dbReference type="EMBL" id="BBB28017.1"/>
    </source>
</evidence>
<keyword evidence="3" id="KW-1185">Reference proteome</keyword>
<feature type="transmembrane region" description="Helical" evidence="1">
    <location>
        <begin position="12"/>
        <end position="34"/>
    </location>
</feature>
<dbReference type="KEGG" id="njp:NEJAP_0058"/>
<keyword evidence="1" id="KW-1133">Transmembrane helix</keyword>
<proteinExistence type="predicted"/>
<keyword evidence="1" id="KW-0812">Transmembrane</keyword>
<name>A0A7R6PKA2_9GAMM</name>
<organism evidence="2 3">
    <name type="scientific">Neptunomonas japonica JAMM 1380</name>
    <dbReference type="NCBI Taxonomy" id="1441457"/>
    <lineage>
        <taxon>Bacteria</taxon>
        <taxon>Pseudomonadati</taxon>
        <taxon>Pseudomonadota</taxon>
        <taxon>Gammaproteobacteria</taxon>
        <taxon>Oceanospirillales</taxon>
        <taxon>Oceanospirillaceae</taxon>
        <taxon>Neptunomonas</taxon>
    </lineage>
</organism>
<dbReference type="PROSITE" id="PS00018">
    <property type="entry name" value="EF_HAND_1"/>
    <property type="match status" value="1"/>
</dbReference>
<protein>
    <submittedName>
        <fullName evidence="2">Uncharacterized protein</fullName>
    </submittedName>
</protein>
<dbReference type="InterPro" id="IPR018247">
    <property type="entry name" value="EF_Hand_1_Ca_BS"/>
</dbReference>
<reference evidence="2 3" key="1">
    <citation type="journal article" date="2008" name="Int. J. Syst. Evol. Microbiol.">
        <title>Neptunomonas japonica sp. nov., an Osedax japonicus symbiont-like bacterium isolated from sediment adjacent to sperm whale carcasses off Kagoshima, Japan.</title>
        <authorList>
            <person name="Miyazaki M."/>
            <person name="Nogi Y."/>
            <person name="Fujiwara Y."/>
            <person name="Kawato M."/>
            <person name="Kubokawa K."/>
            <person name="Horikoshi K."/>
        </authorList>
    </citation>
    <scope>NUCLEOTIDE SEQUENCE [LARGE SCALE GENOMIC DNA]</scope>
    <source>
        <strain evidence="2 3">JAMM 1380</strain>
    </source>
</reference>
<evidence type="ECO:0000313" key="3">
    <source>
        <dbReference type="Proteomes" id="UP000595332"/>
    </source>
</evidence>
<dbReference type="EMBL" id="AP014546">
    <property type="protein sequence ID" value="BBB28017.1"/>
    <property type="molecule type" value="Genomic_DNA"/>
</dbReference>
<keyword evidence="1" id="KW-0472">Membrane</keyword>
<accession>A0A7R6PKA2</accession>
<dbReference type="Proteomes" id="UP000595332">
    <property type="component" value="Chromosome"/>
</dbReference>
<dbReference type="AlphaFoldDB" id="A0A7R6PKA2"/>
<evidence type="ECO:0000256" key="1">
    <source>
        <dbReference type="SAM" id="Phobius"/>
    </source>
</evidence>